<reference evidence="3" key="1">
    <citation type="submission" date="2011-12" db="EMBL/GenBank/DDBJ databases">
        <title>The Draft Genome of Lepisosteus oculatus.</title>
        <authorList>
            <consortium name="The Broad Institute Genome Assembly &amp; Analysis Group"/>
            <consortium name="Computational R&amp;D Group"/>
            <consortium name="and Sequencing Platform"/>
            <person name="Di Palma F."/>
            <person name="Alfoldi J."/>
            <person name="Johnson J."/>
            <person name="Berlin A."/>
            <person name="Gnerre S."/>
            <person name="Jaffe D."/>
            <person name="MacCallum I."/>
            <person name="Young S."/>
            <person name="Walker B.J."/>
            <person name="Lander E.S."/>
            <person name="Lindblad-Toh K."/>
        </authorList>
    </citation>
    <scope>NUCLEOTIDE SEQUENCE [LARGE SCALE GENOMIC DNA]</scope>
</reference>
<keyword evidence="1" id="KW-0812">Transmembrane</keyword>
<dbReference type="HOGENOM" id="CLU_097593_0_0_1"/>
<dbReference type="InParanoid" id="W5MKV7"/>
<dbReference type="OMA" id="HYEWYHL"/>
<feature type="transmembrane region" description="Helical" evidence="1">
    <location>
        <begin position="44"/>
        <end position="64"/>
    </location>
</feature>
<evidence type="ECO:0000313" key="2">
    <source>
        <dbReference type="Ensembl" id="ENSLOCP00000009016.1"/>
    </source>
</evidence>
<dbReference type="GeneTree" id="ENSGT00390000016029"/>
<dbReference type="EMBL" id="AHAT01015268">
    <property type="status" value="NOT_ANNOTATED_CDS"/>
    <property type="molecule type" value="Genomic_DNA"/>
</dbReference>
<feature type="transmembrane region" description="Helical" evidence="1">
    <location>
        <begin position="76"/>
        <end position="109"/>
    </location>
</feature>
<reference evidence="2" key="2">
    <citation type="submission" date="2025-08" db="UniProtKB">
        <authorList>
            <consortium name="Ensembl"/>
        </authorList>
    </citation>
    <scope>IDENTIFICATION</scope>
</reference>
<keyword evidence="3" id="KW-1185">Reference proteome</keyword>
<feature type="transmembrane region" description="Helical" evidence="1">
    <location>
        <begin position="12"/>
        <end position="32"/>
    </location>
</feature>
<proteinExistence type="predicted"/>
<evidence type="ECO:0000256" key="1">
    <source>
        <dbReference type="SAM" id="Phobius"/>
    </source>
</evidence>
<dbReference type="AlphaFoldDB" id="W5MKV7"/>
<dbReference type="Ensembl" id="ENSLOCT00000009027.1">
    <property type="protein sequence ID" value="ENSLOCP00000009016.1"/>
    <property type="gene ID" value="ENSLOCG00000007434.1"/>
</dbReference>
<dbReference type="eggNOG" id="ENOG502RXQ2">
    <property type="taxonomic scope" value="Eukaryota"/>
</dbReference>
<feature type="transmembrane region" description="Helical" evidence="1">
    <location>
        <begin position="143"/>
        <end position="168"/>
    </location>
</feature>
<accession>W5MKV7</accession>
<keyword evidence="1" id="KW-0472">Membrane</keyword>
<protein>
    <submittedName>
        <fullName evidence="2">Transmembrane protein 212</fullName>
    </submittedName>
</protein>
<dbReference type="STRING" id="7918.ENSLOCP00000009016"/>
<dbReference type="Proteomes" id="UP000018468">
    <property type="component" value="Linkage group LG14"/>
</dbReference>
<dbReference type="OrthoDB" id="9446700at2759"/>
<dbReference type="Bgee" id="ENSLOCG00000007434">
    <property type="expression patterns" value="Expressed in liver and 6 other cell types or tissues"/>
</dbReference>
<evidence type="ECO:0000313" key="3">
    <source>
        <dbReference type="Proteomes" id="UP000018468"/>
    </source>
</evidence>
<dbReference type="RefSeq" id="XP_015216570.1">
    <property type="nucleotide sequence ID" value="XM_015361084.1"/>
</dbReference>
<keyword evidence="1" id="KW-1133">Transmembrane helix</keyword>
<name>W5MKV7_LEPOC</name>
<sequence length="187" mass="20821">MVDLYQFVGGGQLVFGILSFLSGVFAFFPVFSYKPWYVGWSIRIAAPIWTGILALISSICVLLANRKQTVRSMWETSFTFSILCTVTSPVQFAVAVAAIMIGPCCYYTFAGAVGTDYLGYAVKFPFPYTRFLNVCLDPASYEWFFLGLQIVDLLTSLGILCLSLIFVIRLTCRLSHAGHVNRSIQGW</sequence>
<dbReference type="KEGG" id="loc:102694830"/>
<organism evidence="2 3">
    <name type="scientific">Lepisosteus oculatus</name>
    <name type="common">Spotted gar</name>
    <dbReference type="NCBI Taxonomy" id="7918"/>
    <lineage>
        <taxon>Eukaryota</taxon>
        <taxon>Metazoa</taxon>
        <taxon>Chordata</taxon>
        <taxon>Craniata</taxon>
        <taxon>Vertebrata</taxon>
        <taxon>Euteleostomi</taxon>
        <taxon>Actinopterygii</taxon>
        <taxon>Neopterygii</taxon>
        <taxon>Holostei</taxon>
        <taxon>Semionotiformes</taxon>
        <taxon>Lepisosteidae</taxon>
        <taxon>Lepisosteus</taxon>
    </lineage>
</organism>
<reference evidence="2" key="3">
    <citation type="submission" date="2025-09" db="UniProtKB">
        <authorList>
            <consortium name="Ensembl"/>
        </authorList>
    </citation>
    <scope>IDENTIFICATION</scope>
</reference>
<dbReference type="GeneID" id="102694830"/>